<evidence type="ECO:0000313" key="2">
    <source>
        <dbReference type="Proteomes" id="UP000319818"/>
    </source>
</evidence>
<protein>
    <submittedName>
        <fullName evidence="1">Uncharacterized protein</fullName>
    </submittedName>
</protein>
<proteinExistence type="predicted"/>
<name>A0A543GI95_9PSEU</name>
<sequence>MAGRAWAAILLVAAVSLAIRSGDDPLVEAAGVVVVATTCWLTIRTGGLEAALGLSSTRSSPSSSPRLS</sequence>
<dbReference type="Proteomes" id="UP000319818">
    <property type="component" value="Unassembled WGS sequence"/>
</dbReference>
<accession>A0A543GI95</accession>
<evidence type="ECO:0000313" key="1">
    <source>
        <dbReference type="EMBL" id="TQM45744.1"/>
    </source>
</evidence>
<gene>
    <name evidence="1" type="ORF">FB388_3144</name>
</gene>
<comment type="caution">
    <text evidence="1">The sequence shown here is derived from an EMBL/GenBank/DDBJ whole genome shotgun (WGS) entry which is preliminary data.</text>
</comment>
<dbReference type="EMBL" id="VFPH01000001">
    <property type="protein sequence ID" value="TQM45744.1"/>
    <property type="molecule type" value="Genomic_DNA"/>
</dbReference>
<keyword evidence="2" id="KW-1185">Reference proteome</keyword>
<organism evidence="1 2">
    <name type="scientific">Pseudonocardia cypriaca</name>
    <dbReference type="NCBI Taxonomy" id="882449"/>
    <lineage>
        <taxon>Bacteria</taxon>
        <taxon>Bacillati</taxon>
        <taxon>Actinomycetota</taxon>
        <taxon>Actinomycetes</taxon>
        <taxon>Pseudonocardiales</taxon>
        <taxon>Pseudonocardiaceae</taxon>
        <taxon>Pseudonocardia</taxon>
    </lineage>
</organism>
<reference evidence="1 2" key="1">
    <citation type="submission" date="2019-06" db="EMBL/GenBank/DDBJ databases">
        <title>Sequencing the genomes of 1000 actinobacteria strains.</title>
        <authorList>
            <person name="Klenk H.-P."/>
        </authorList>
    </citation>
    <scope>NUCLEOTIDE SEQUENCE [LARGE SCALE GENOMIC DNA]</scope>
    <source>
        <strain evidence="1 2">DSM 45511</strain>
    </source>
</reference>
<dbReference type="AlphaFoldDB" id="A0A543GI95"/>